<sequence length="230" mass="24661">MAGWARVVGLMRVDRRRIDTVWCIQAQNPSATVPVHDIPAPKARARYRGGTRKERSYGARRRDRHRISLLLGRGRVFVPSRELRGRRAVVERLPYERERVCRSVSVRSLVPALCQPSVGGSPGDRTHPPSPIVSITTMPSFPPCPAGTPSQSTLTPLTASPAVRLLTTGCSPLATAAGSQSITSTSFSSPPAPCTPNPAAGEVEMKDAAGWRGRCGDGGMRASGGSSRKW</sequence>
<reference evidence="2 3" key="1">
    <citation type="journal article" date="2016" name="Mol. Biol. Evol.">
        <title>Comparative Genomics of Early-Diverging Mushroom-Forming Fungi Provides Insights into the Origins of Lignocellulose Decay Capabilities.</title>
        <authorList>
            <person name="Nagy L.G."/>
            <person name="Riley R."/>
            <person name="Tritt A."/>
            <person name="Adam C."/>
            <person name="Daum C."/>
            <person name="Floudas D."/>
            <person name="Sun H."/>
            <person name="Yadav J.S."/>
            <person name="Pangilinan J."/>
            <person name="Larsson K.H."/>
            <person name="Matsuura K."/>
            <person name="Barry K."/>
            <person name="Labutti K."/>
            <person name="Kuo R."/>
            <person name="Ohm R.A."/>
            <person name="Bhattacharya S.S."/>
            <person name="Shirouzu T."/>
            <person name="Yoshinaga Y."/>
            <person name="Martin F.M."/>
            <person name="Grigoriev I.V."/>
            <person name="Hibbett D.S."/>
        </authorList>
    </citation>
    <scope>NUCLEOTIDE SEQUENCE [LARGE SCALE GENOMIC DNA]</scope>
    <source>
        <strain evidence="2 3">HHB12733</strain>
    </source>
</reference>
<dbReference type="EMBL" id="KV423938">
    <property type="protein sequence ID" value="KZT59658.1"/>
    <property type="molecule type" value="Genomic_DNA"/>
</dbReference>
<dbReference type="AlphaFoldDB" id="A0A165HRX1"/>
<dbReference type="InParanoid" id="A0A165HRX1"/>
<dbReference type="Proteomes" id="UP000076842">
    <property type="component" value="Unassembled WGS sequence"/>
</dbReference>
<name>A0A165HRX1_9BASI</name>
<gene>
    <name evidence="2" type="ORF">CALCODRAFT_182006</name>
</gene>
<evidence type="ECO:0000256" key="1">
    <source>
        <dbReference type="SAM" id="MobiDB-lite"/>
    </source>
</evidence>
<feature type="region of interest" description="Disordered" evidence="1">
    <location>
        <begin position="181"/>
        <end position="230"/>
    </location>
</feature>
<evidence type="ECO:0000313" key="3">
    <source>
        <dbReference type="Proteomes" id="UP000076842"/>
    </source>
</evidence>
<proteinExistence type="predicted"/>
<evidence type="ECO:0000313" key="2">
    <source>
        <dbReference type="EMBL" id="KZT59658.1"/>
    </source>
</evidence>
<accession>A0A165HRX1</accession>
<protein>
    <submittedName>
        <fullName evidence="2">Uncharacterized protein</fullName>
    </submittedName>
</protein>
<organism evidence="2 3">
    <name type="scientific">Calocera cornea HHB12733</name>
    <dbReference type="NCBI Taxonomy" id="1353952"/>
    <lineage>
        <taxon>Eukaryota</taxon>
        <taxon>Fungi</taxon>
        <taxon>Dikarya</taxon>
        <taxon>Basidiomycota</taxon>
        <taxon>Agaricomycotina</taxon>
        <taxon>Dacrymycetes</taxon>
        <taxon>Dacrymycetales</taxon>
        <taxon>Dacrymycetaceae</taxon>
        <taxon>Calocera</taxon>
    </lineage>
</organism>
<keyword evidence="3" id="KW-1185">Reference proteome</keyword>